<evidence type="ECO:0000313" key="3">
    <source>
        <dbReference type="EnsemblPlants" id="KQJ81706"/>
    </source>
</evidence>
<proteinExistence type="predicted"/>
<evidence type="ECO:0000259" key="1">
    <source>
        <dbReference type="Pfam" id="PF13456"/>
    </source>
</evidence>
<protein>
    <recommendedName>
        <fullName evidence="1">RNase H type-1 domain-containing protein</fullName>
    </recommendedName>
</protein>
<dbReference type="InterPro" id="IPR052929">
    <property type="entry name" value="RNase_H-like_EbsB-rel"/>
</dbReference>
<reference evidence="3" key="3">
    <citation type="submission" date="2018-08" db="UniProtKB">
        <authorList>
            <consortium name="EnsemblPlants"/>
        </authorList>
    </citation>
    <scope>IDENTIFICATION</scope>
    <source>
        <strain evidence="3">cv. Bd21</strain>
    </source>
</reference>
<accession>A0A0Q3GLS7</accession>
<dbReference type="Pfam" id="PF13456">
    <property type="entry name" value="RVT_3"/>
    <property type="match status" value="1"/>
</dbReference>
<keyword evidence="4" id="KW-1185">Reference proteome</keyword>
<sequence>MGGVIAPFKGRQWMLDWITEAPADHSMILAVAMWHIWENRNCSRNGEALAHPLRVVGKIKAYINFITLYNGSSTGCNRRETSISIQKWSLPPQGLLLINVDAAIFSHSRRAGCGVVACDHQEVLLAANRCAFDHIQNPEVAEALAVRQALIFAKRAKVQVASDCLTLINKVRDVGIDRSLIGAIVQDIKSSAAKF</sequence>
<dbReference type="InterPro" id="IPR012337">
    <property type="entry name" value="RNaseH-like_sf"/>
</dbReference>
<dbReference type="EnsemblPlants" id="KQJ81706">
    <property type="protein sequence ID" value="KQJ81706"/>
    <property type="gene ID" value="BRADI_5g02420v3"/>
</dbReference>
<dbReference type="SUPFAM" id="SSF53098">
    <property type="entry name" value="Ribonuclease H-like"/>
    <property type="match status" value="1"/>
</dbReference>
<dbReference type="InterPro" id="IPR044730">
    <property type="entry name" value="RNase_H-like_dom_plant"/>
</dbReference>
<dbReference type="CDD" id="cd06222">
    <property type="entry name" value="RNase_H_like"/>
    <property type="match status" value="1"/>
</dbReference>
<dbReference type="Gene3D" id="3.30.420.10">
    <property type="entry name" value="Ribonuclease H-like superfamily/Ribonuclease H"/>
    <property type="match status" value="1"/>
</dbReference>
<evidence type="ECO:0000313" key="4">
    <source>
        <dbReference type="Proteomes" id="UP000008810"/>
    </source>
</evidence>
<evidence type="ECO:0000313" key="2">
    <source>
        <dbReference type="EMBL" id="KQJ81706.1"/>
    </source>
</evidence>
<gene>
    <name evidence="2" type="ORF">BRADI_5g02420v3</name>
</gene>
<dbReference type="PANTHER" id="PTHR47074:SF73">
    <property type="entry name" value="OS04G0448401 PROTEIN"/>
    <property type="match status" value="1"/>
</dbReference>
<name>A0A0Q3GLS7_BRADI</name>
<dbReference type="InterPro" id="IPR036397">
    <property type="entry name" value="RNaseH_sf"/>
</dbReference>
<dbReference type="EMBL" id="CM000884">
    <property type="protein sequence ID" value="KQJ81706.1"/>
    <property type="molecule type" value="Genomic_DNA"/>
</dbReference>
<dbReference type="InterPro" id="IPR002156">
    <property type="entry name" value="RNaseH_domain"/>
</dbReference>
<dbReference type="InParanoid" id="A0A0Q3GLS7"/>
<dbReference type="Proteomes" id="UP000008810">
    <property type="component" value="Chromosome 5"/>
</dbReference>
<dbReference type="PANTHER" id="PTHR47074">
    <property type="entry name" value="BNAC02G40300D PROTEIN"/>
    <property type="match status" value="1"/>
</dbReference>
<dbReference type="Gramene" id="KQJ81706">
    <property type="protein sequence ID" value="KQJ81706"/>
    <property type="gene ID" value="BRADI_5g02420v3"/>
</dbReference>
<dbReference type="OrthoDB" id="653202at2759"/>
<reference evidence="2" key="2">
    <citation type="submission" date="2017-06" db="EMBL/GenBank/DDBJ databases">
        <title>WGS assembly of Brachypodium distachyon.</title>
        <authorList>
            <consortium name="The International Brachypodium Initiative"/>
            <person name="Lucas S."/>
            <person name="Harmon-Smith M."/>
            <person name="Lail K."/>
            <person name="Tice H."/>
            <person name="Grimwood J."/>
            <person name="Bruce D."/>
            <person name="Barry K."/>
            <person name="Shu S."/>
            <person name="Lindquist E."/>
            <person name="Wang M."/>
            <person name="Pitluck S."/>
            <person name="Vogel J.P."/>
            <person name="Garvin D.F."/>
            <person name="Mockler T.C."/>
            <person name="Schmutz J."/>
            <person name="Rokhsar D."/>
            <person name="Bevan M.W."/>
        </authorList>
    </citation>
    <scope>NUCLEOTIDE SEQUENCE</scope>
    <source>
        <strain evidence="2">Bd21</strain>
    </source>
</reference>
<reference evidence="2 3" key="1">
    <citation type="journal article" date="2010" name="Nature">
        <title>Genome sequencing and analysis of the model grass Brachypodium distachyon.</title>
        <authorList>
            <consortium name="International Brachypodium Initiative"/>
        </authorList>
    </citation>
    <scope>NUCLEOTIDE SEQUENCE [LARGE SCALE GENOMIC DNA]</scope>
    <source>
        <strain evidence="2 3">Bd21</strain>
    </source>
</reference>
<organism evidence="2">
    <name type="scientific">Brachypodium distachyon</name>
    <name type="common">Purple false brome</name>
    <name type="synonym">Trachynia distachya</name>
    <dbReference type="NCBI Taxonomy" id="15368"/>
    <lineage>
        <taxon>Eukaryota</taxon>
        <taxon>Viridiplantae</taxon>
        <taxon>Streptophyta</taxon>
        <taxon>Embryophyta</taxon>
        <taxon>Tracheophyta</taxon>
        <taxon>Spermatophyta</taxon>
        <taxon>Magnoliopsida</taxon>
        <taxon>Liliopsida</taxon>
        <taxon>Poales</taxon>
        <taxon>Poaceae</taxon>
        <taxon>BOP clade</taxon>
        <taxon>Pooideae</taxon>
        <taxon>Stipodae</taxon>
        <taxon>Brachypodieae</taxon>
        <taxon>Brachypodium</taxon>
    </lineage>
</organism>
<dbReference type="GO" id="GO:0004523">
    <property type="term" value="F:RNA-DNA hybrid ribonuclease activity"/>
    <property type="evidence" value="ECO:0007669"/>
    <property type="project" value="InterPro"/>
</dbReference>
<feature type="domain" description="RNase H type-1" evidence="1">
    <location>
        <begin position="99"/>
        <end position="195"/>
    </location>
</feature>
<dbReference type="GO" id="GO:0003676">
    <property type="term" value="F:nucleic acid binding"/>
    <property type="evidence" value="ECO:0007669"/>
    <property type="project" value="InterPro"/>
</dbReference>
<dbReference type="AlphaFoldDB" id="A0A0Q3GLS7"/>